<accession>A0A4X2KHU9</accession>
<dbReference type="STRING" id="29139.ENSVURP00010011413"/>
<dbReference type="InterPro" id="IPR036179">
    <property type="entry name" value="Ig-like_dom_sf"/>
</dbReference>
<dbReference type="FunFam" id="2.60.40.10:FF:000035">
    <property type="entry name" value="Contactin 1"/>
    <property type="match status" value="1"/>
</dbReference>
<dbReference type="FunFam" id="2.60.40.10:FF:000028">
    <property type="entry name" value="Neuronal cell adhesion molecule"/>
    <property type="match status" value="1"/>
</dbReference>
<dbReference type="CDD" id="cd00063">
    <property type="entry name" value="FN3"/>
    <property type="match status" value="3"/>
</dbReference>
<dbReference type="SUPFAM" id="SSF48726">
    <property type="entry name" value="Immunoglobulin"/>
    <property type="match status" value="5"/>
</dbReference>
<dbReference type="PROSITE" id="PS50835">
    <property type="entry name" value="IG_LIKE"/>
    <property type="match status" value="5"/>
</dbReference>
<reference evidence="10" key="2">
    <citation type="submission" date="2025-08" db="UniProtKB">
        <authorList>
            <consortium name="Ensembl"/>
        </authorList>
    </citation>
    <scope>IDENTIFICATION</scope>
</reference>
<dbReference type="GO" id="GO:0030424">
    <property type="term" value="C:axon"/>
    <property type="evidence" value="ECO:0007669"/>
    <property type="project" value="TreeGrafter"/>
</dbReference>
<keyword evidence="3" id="KW-0472">Membrane</keyword>
<dbReference type="InterPro" id="IPR003961">
    <property type="entry name" value="FN3_dom"/>
</dbReference>
<dbReference type="Gene3D" id="2.60.40.10">
    <property type="entry name" value="Immunoglobulins"/>
    <property type="match status" value="10"/>
</dbReference>
<evidence type="ECO:0000259" key="8">
    <source>
        <dbReference type="PROSITE" id="PS50835"/>
    </source>
</evidence>
<feature type="domain" description="Ig-like" evidence="8">
    <location>
        <begin position="115"/>
        <end position="201"/>
    </location>
</feature>
<dbReference type="FunFam" id="2.60.40.10:FF:000052">
    <property type="entry name" value="Contactin 1"/>
    <property type="match status" value="1"/>
</dbReference>
<dbReference type="Proteomes" id="UP000314987">
    <property type="component" value="Unassembled WGS sequence"/>
</dbReference>
<dbReference type="FunFam" id="2.60.40.10:FF:000064">
    <property type="entry name" value="Contactin 1"/>
    <property type="match status" value="1"/>
</dbReference>
<feature type="region of interest" description="Disordered" evidence="7">
    <location>
        <begin position="802"/>
        <end position="822"/>
    </location>
</feature>
<evidence type="ECO:0000256" key="3">
    <source>
        <dbReference type="ARBA" id="ARBA00023136"/>
    </source>
</evidence>
<dbReference type="GO" id="GO:0007420">
    <property type="term" value="P:brain development"/>
    <property type="evidence" value="ECO:0007669"/>
    <property type="project" value="TreeGrafter"/>
</dbReference>
<evidence type="ECO:0000259" key="9">
    <source>
        <dbReference type="PROSITE" id="PS50853"/>
    </source>
</evidence>
<keyword evidence="5" id="KW-0325">Glycoprotein</keyword>
<evidence type="ECO:0000256" key="5">
    <source>
        <dbReference type="ARBA" id="ARBA00023180"/>
    </source>
</evidence>
<dbReference type="InterPro" id="IPR013783">
    <property type="entry name" value="Ig-like_fold"/>
</dbReference>
<feature type="domain" description="Ig-like" evidence="8">
    <location>
        <begin position="19"/>
        <end position="110"/>
    </location>
</feature>
<dbReference type="Pfam" id="PF00041">
    <property type="entry name" value="fn3"/>
    <property type="match status" value="1"/>
</dbReference>
<dbReference type="SMART" id="SM00408">
    <property type="entry name" value="IGc2"/>
    <property type="match status" value="4"/>
</dbReference>
<feature type="domain" description="Fibronectin type-III" evidence="9">
    <location>
        <begin position="618"/>
        <end position="715"/>
    </location>
</feature>
<feature type="domain" description="Fibronectin type-III" evidence="9">
    <location>
        <begin position="720"/>
        <end position="816"/>
    </location>
</feature>
<dbReference type="GO" id="GO:0045747">
    <property type="term" value="P:positive regulation of Notch signaling pathway"/>
    <property type="evidence" value="ECO:0007669"/>
    <property type="project" value="Ensembl"/>
</dbReference>
<gene>
    <name evidence="10" type="primary">CNTN6</name>
</gene>
<sequence>HRRPWEIFFLLYNGVLQGPNFTQEPQDMIYSLNVENSEVILSCAANGYPVPDYRWKQNGTDIDFTMSYHYRLVGGSLAIRNPQKAQAIGIYQCLATNPLGTIVSHKAKLQFAYIENFETKTGSTMSVLAGQGMVHLCGPPIYFGDAYYAWTFNDHTLPVQENSRRFISQATGNLYIAKVQPSDVENYTCFVTNMEAQKCIRGPPTPLVLCGDGVMGEYEPKIEVCFPETMQAVKGSAVKLECFALRNPVPNIIWSRLDRSPLARKIQYTLPEWDKKIQNADLSVYDPPYTWFKNGGPIMPEERIQIENGSLMITVLNVSNSGFYQCVAENKYQTIYDNTELKVRASAPDFSKNSLQKISVAQVGGDVIIECKPKTSPRAVVSWKKGPEIIRQSKRFYILEDGSLKIYNVTNSDAGTYTCIATNQFGIAKSSGNLVIKERTIITISPPQMGVTVGESIVLPCQVFHDPSVEVVFTWSFNGHIIDFQRGVPHFERIGGESVGDLMIREIQLNHSGKYVCMVQMTLDSLSAVADIIVRGPPGPPNNMRIENISSTTSQLCSLAVSTIPEILNGKMHTATVVGLNPWVEYEFCVVAGNSIGIGKHSQPSKLLRTEAAGPVVAPANISGGGGSRSELVITWESIPEELQNGEGFGYTIMFWPVGSLTWIKASVVSVEASKYVYRNESLIPVSPFEVKVGVYNNEGEGTLSPATIVYSGKDEPQLAPTGASVQIYSASKVDISWNAFAWNRSTGRVLGYEVLYWTEDSKETSAGKIRVNGNTTTKNITGLKSNTVYFATVRAYDTAGTGPSSDPVNVTTKKSPPSQAPSNIAWKLTNSKLCLNWERVKTMENKSDVLGYKILYSQNRQSKTHILETNNTSAELLVPFEEDYIIEIRTVSDGGDGSSREKIRIPKISSKRGLNGSIHQFLFFCFFNAGVNREPLDLLLFRKVIFDN</sequence>
<dbReference type="GO" id="GO:0098688">
    <property type="term" value="C:parallel fiber to Purkinje cell synapse"/>
    <property type="evidence" value="ECO:0007669"/>
    <property type="project" value="Ensembl"/>
</dbReference>
<reference evidence="11" key="1">
    <citation type="submission" date="2018-12" db="EMBL/GenBank/DDBJ databases">
        <authorList>
            <person name="Yazar S."/>
        </authorList>
    </citation>
    <scope>NUCLEOTIDE SEQUENCE [LARGE SCALE GENOMIC DNA]</scope>
</reference>
<keyword evidence="11" id="KW-1185">Reference proteome</keyword>
<dbReference type="InterPro" id="IPR003599">
    <property type="entry name" value="Ig_sub"/>
</dbReference>
<dbReference type="GO" id="GO:0098632">
    <property type="term" value="F:cell-cell adhesion mediator activity"/>
    <property type="evidence" value="ECO:0007669"/>
    <property type="project" value="TreeGrafter"/>
</dbReference>
<evidence type="ECO:0000313" key="10">
    <source>
        <dbReference type="Ensembl" id="ENSVURP00010011413.1"/>
    </source>
</evidence>
<dbReference type="SUPFAM" id="SSF49265">
    <property type="entry name" value="Fibronectin type III"/>
    <property type="match status" value="2"/>
</dbReference>
<dbReference type="InterPro" id="IPR036116">
    <property type="entry name" value="FN3_sf"/>
</dbReference>
<dbReference type="PANTHER" id="PTHR44170">
    <property type="entry name" value="PROTEIN SIDEKICK"/>
    <property type="match status" value="1"/>
</dbReference>
<evidence type="ECO:0000256" key="4">
    <source>
        <dbReference type="ARBA" id="ARBA00023157"/>
    </source>
</evidence>
<reference evidence="10" key="3">
    <citation type="submission" date="2025-09" db="UniProtKB">
        <authorList>
            <consortium name="Ensembl"/>
        </authorList>
    </citation>
    <scope>IDENTIFICATION</scope>
</reference>
<feature type="domain" description="Ig-like" evidence="8">
    <location>
        <begin position="440"/>
        <end position="527"/>
    </location>
</feature>
<dbReference type="Pfam" id="PF07679">
    <property type="entry name" value="I-set"/>
    <property type="match status" value="2"/>
</dbReference>
<keyword evidence="4" id="KW-1015">Disulfide bond</keyword>
<keyword evidence="2" id="KW-0677">Repeat</keyword>
<feature type="domain" description="Ig-like" evidence="8">
    <location>
        <begin position="348"/>
        <end position="435"/>
    </location>
</feature>
<dbReference type="SMART" id="SM00060">
    <property type="entry name" value="FN3"/>
    <property type="match status" value="4"/>
</dbReference>
<dbReference type="OMA" id="ICNVTRS"/>
<evidence type="ECO:0000256" key="2">
    <source>
        <dbReference type="ARBA" id="ARBA00022737"/>
    </source>
</evidence>
<dbReference type="InterPro" id="IPR013098">
    <property type="entry name" value="Ig_I-set"/>
</dbReference>
<dbReference type="GO" id="GO:0007411">
    <property type="term" value="P:axon guidance"/>
    <property type="evidence" value="ECO:0007669"/>
    <property type="project" value="TreeGrafter"/>
</dbReference>
<feature type="domain" description="Ig-like" evidence="8">
    <location>
        <begin position="220"/>
        <end position="342"/>
    </location>
</feature>
<dbReference type="SMART" id="SM00409">
    <property type="entry name" value="IG"/>
    <property type="match status" value="5"/>
</dbReference>
<dbReference type="FunFam" id="2.60.40.10:FF:000054">
    <property type="entry name" value="Contactin 1"/>
    <property type="match status" value="1"/>
</dbReference>
<dbReference type="GeneTree" id="ENSGT00940000160606"/>
<dbReference type="Pfam" id="PF13927">
    <property type="entry name" value="Ig_3"/>
    <property type="match status" value="2"/>
</dbReference>
<organism evidence="10 11">
    <name type="scientific">Vombatus ursinus</name>
    <name type="common">Common wombat</name>
    <dbReference type="NCBI Taxonomy" id="29139"/>
    <lineage>
        <taxon>Eukaryota</taxon>
        <taxon>Metazoa</taxon>
        <taxon>Chordata</taxon>
        <taxon>Craniata</taxon>
        <taxon>Vertebrata</taxon>
        <taxon>Euteleostomi</taxon>
        <taxon>Mammalia</taxon>
        <taxon>Metatheria</taxon>
        <taxon>Diprotodontia</taxon>
        <taxon>Vombatidae</taxon>
        <taxon>Vombatus</taxon>
    </lineage>
</organism>
<dbReference type="FunFam" id="2.60.40.10:FF:000004">
    <property type="entry name" value="DCC isoform 1"/>
    <property type="match status" value="1"/>
</dbReference>
<dbReference type="AlphaFoldDB" id="A0A4X2KHU9"/>
<dbReference type="InterPro" id="IPR003598">
    <property type="entry name" value="Ig_sub2"/>
</dbReference>
<comment type="subcellular location">
    <subcellularLocation>
        <location evidence="1">Membrane</location>
    </subcellularLocation>
</comment>
<protein>
    <submittedName>
        <fullName evidence="10">Contactin 6</fullName>
    </submittedName>
</protein>
<dbReference type="Ensembl" id="ENSVURT00010012963.1">
    <property type="protein sequence ID" value="ENSVURP00010011413.1"/>
    <property type="gene ID" value="ENSVURG00010008756.1"/>
</dbReference>
<evidence type="ECO:0000256" key="6">
    <source>
        <dbReference type="ARBA" id="ARBA00023319"/>
    </source>
</evidence>
<keyword evidence="6" id="KW-0393">Immunoglobulin domain</keyword>
<name>A0A4X2KHU9_VOMUR</name>
<dbReference type="PROSITE" id="PS50853">
    <property type="entry name" value="FN3"/>
    <property type="match status" value="2"/>
</dbReference>
<proteinExistence type="predicted"/>
<dbReference type="GO" id="GO:0042734">
    <property type="term" value="C:presynaptic membrane"/>
    <property type="evidence" value="ECO:0007669"/>
    <property type="project" value="Ensembl"/>
</dbReference>
<evidence type="ECO:0000256" key="7">
    <source>
        <dbReference type="SAM" id="MobiDB-lite"/>
    </source>
</evidence>
<dbReference type="InterPro" id="IPR007110">
    <property type="entry name" value="Ig-like_dom"/>
</dbReference>
<dbReference type="PANTHER" id="PTHR44170:SF38">
    <property type="entry name" value="CONTACTIN 6"/>
    <property type="match status" value="1"/>
</dbReference>
<evidence type="ECO:0000313" key="11">
    <source>
        <dbReference type="Proteomes" id="UP000314987"/>
    </source>
</evidence>
<evidence type="ECO:0000256" key="1">
    <source>
        <dbReference type="ARBA" id="ARBA00004370"/>
    </source>
</evidence>